<proteinExistence type="predicted"/>
<dbReference type="AlphaFoldDB" id="A0A1I0YK16"/>
<organism evidence="1 2">
    <name type="scientific">Poseidonocella pacifica</name>
    <dbReference type="NCBI Taxonomy" id="871651"/>
    <lineage>
        <taxon>Bacteria</taxon>
        <taxon>Pseudomonadati</taxon>
        <taxon>Pseudomonadota</taxon>
        <taxon>Alphaproteobacteria</taxon>
        <taxon>Rhodobacterales</taxon>
        <taxon>Roseobacteraceae</taxon>
        <taxon>Poseidonocella</taxon>
    </lineage>
</organism>
<dbReference type="RefSeq" id="WP_092066505.1">
    <property type="nucleotide sequence ID" value="NZ_FOJU01000005.1"/>
</dbReference>
<dbReference type="OrthoDB" id="8479608at2"/>
<dbReference type="EMBL" id="FOJU01000005">
    <property type="protein sequence ID" value="SFB12820.1"/>
    <property type="molecule type" value="Genomic_DNA"/>
</dbReference>
<keyword evidence="2" id="KW-1185">Reference proteome</keyword>
<evidence type="ECO:0000313" key="2">
    <source>
        <dbReference type="Proteomes" id="UP000198796"/>
    </source>
</evidence>
<gene>
    <name evidence="1" type="ORF">SAMN05421688_3105</name>
</gene>
<sequence length="395" mass="43724">MDRHGLGRVRLVRKACYFDGLLNGRFEVLISTENDPKTYAAAERFVGDMLSATLHVRDGSGETFYSGALVRGTRAVPLIWSRALTLHGSELHSDAVMARRCLCVIESDSPIKSARTATLPFKGPGDDWASDFNVYVQVDRVTAVNQSVELCTFTTHATTWNQGRYSASWSATRYLRTYTFRMLQDIEAMSQLLLHEDIDLEDDRVQLIFNAYTRHVLRSHLKLSQKSAEYLVEMGYAAFESLHPGELETLRVRIVTSSVRPQVAKKLLNMLDEVRNAKTIVNVERQEIIMGDKFEGNTISGTGNVIGCGNVVSVHQQGKELAVSLAAVAKLMREKTEYDDAETQATLAETAAEKLKDGDEKTATTLLGTMASWSLDLIKTAGTAALTAFVKAKFG</sequence>
<accession>A0A1I0YK16</accession>
<evidence type="ECO:0000313" key="1">
    <source>
        <dbReference type="EMBL" id="SFB12820.1"/>
    </source>
</evidence>
<reference evidence="1 2" key="1">
    <citation type="submission" date="2016-10" db="EMBL/GenBank/DDBJ databases">
        <authorList>
            <person name="de Groot N.N."/>
        </authorList>
    </citation>
    <scope>NUCLEOTIDE SEQUENCE [LARGE SCALE GENOMIC DNA]</scope>
    <source>
        <strain evidence="1 2">DSM 29316</strain>
    </source>
</reference>
<protein>
    <submittedName>
        <fullName evidence="1">Uncharacterized protein</fullName>
    </submittedName>
</protein>
<dbReference type="Proteomes" id="UP000198796">
    <property type="component" value="Unassembled WGS sequence"/>
</dbReference>
<name>A0A1I0YK16_9RHOB</name>